<protein>
    <submittedName>
        <fullName evidence="1">Uncharacterized protein</fullName>
    </submittedName>
</protein>
<dbReference type="KEGG" id="vg:18501004"/>
<dbReference type="EMBL" id="KF623294">
    <property type="protein sequence ID" value="AGX01827.1"/>
    <property type="molecule type" value="Genomic_DNA"/>
</dbReference>
<dbReference type="RefSeq" id="YP_009010158.1">
    <property type="nucleotide sequence ID" value="NC_023610.1"/>
</dbReference>
<reference evidence="1 2" key="1">
    <citation type="journal article" date="2014" name="FEMS Microbiol. Lett.">
        <title>The genome of the Erwinia amylovora phage PhiEaH1 reveals greater diversity and broadens the applicability of phages for the treatment of fire blight.</title>
        <authorList>
            <person name="Meczker K."/>
            <person name="Domotor D."/>
            <person name="Vass J."/>
            <person name="Rakhely G."/>
            <person name="Schneider G."/>
            <person name="Kovacs T."/>
        </authorList>
    </citation>
    <scope>NUCLEOTIDE SEQUENCE [LARGE SCALE GENOMIC DNA]</scope>
</reference>
<accession>W8CZE6</accession>
<sequence>MRFCEMTKALNFGAPFPDLGERSKNDPMYLISSNDVLRIIIARESVSSALNKTQAESIQTLRKTDITEEMLQDIVDEARGQGWAATVTAGKQVLLSAETITPGAEKVNPHQVSPSLTNLERKTVFVTFGDAFNVLGILLGGESGDYLIESPRLEGVLRHDETLHPKLGQRYLSTSDSPYNGFLRPAEGNHRNLLLHYYDRELKYSIRGELNQETGNIALNLEDTSFSGDYVGALISFELRGVSNAQ</sequence>
<evidence type="ECO:0000313" key="1">
    <source>
        <dbReference type="EMBL" id="AGX01827.1"/>
    </source>
</evidence>
<name>W8CZE6_9CAUD</name>
<dbReference type="Proteomes" id="UP000204235">
    <property type="component" value="Segment"/>
</dbReference>
<organism evidence="1 2">
    <name type="scientific">Erwinia phage PhiEaH1</name>
    <dbReference type="NCBI Taxonomy" id="1401669"/>
    <lineage>
        <taxon>Viruses</taxon>
        <taxon>Duplodnaviria</taxon>
        <taxon>Heunggongvirae</taxon>
        <taxon>Uroviricota</taxon>
        <taxon>Caudoviricetes</taxon>
        <taxon>Chimalliviridae</taxon>
        <taxon>Iapetusvirus</taxon>
        <taxon>Iapetusvirus EaH1</taxon>
    </lineage>
</organism>
<evidence type="ECO:0000313" key="2">
    <source>
        <dbReference type="Proteomes" id="UP000204235"/>
    </source>
</evidence>
<keyword evidence="2" id="KW-1185">Reference proteome</keyword>
<proteinExistence type="predicted"/>
<dbReference type="GeneID" id="18501004"/>